<keyword evidence="3" id="KW-0808">Transferase</keyword>
<organism evidence="3 4">
    <name type="scientific">Niveomyces insectorum RCEF 264</name>
    <dbReference type="NCBI Taxonomy" id="1081102"/>
    <lineage>
        <taxon>Eukaryota</taxon>
        <taxon>Fungi</taxon>
        <taxon>Dikarya</taxon>
        <taxon>Ascomycota</taxon>
        <taxon>Pezizomycotina</taxon>
        <taxon>Sordariomycetes</taxon>
        <taxon>Hypocreomycetidae</taxon>
        <taxon>Hypocreales</taxon>
        <taxon>Cordycipitaceae</taxon>
        <taxon>Niveomyces</taxon>
    </lineage>
</organism>
<dbReference type="GO" id="GO:0016747">
    <property type="term" value="F:acyltransferase activity, transferring groups other than amino-acyl groups"/>
    <property type="evidence" value="ECO:0007669"/>
    <property type="project" value="InterPro"/>
</dbReference>
<dbReference type="SUPFAM" id="SSF55729">
    <property type="entry name" value="Acyl-CoA N-acyltransferases (Nat)"/>
    <property type="match status" value="1"/>
</dbReference>
<feature type="compositionally biased region" description="Basic and acidic residues" evidence="1">
    <location>
        <begin position="121"/>
        <end position="130"/>
    </location>
</feature>
<dbReference type="InterPro" id="IPR016181">
    <property type="entry name" value="Acyl_CoA_acyltransferase"/>
</dbReference>
<dbReference type="EMBL" id="AZHD01000017">
    <property type="protein sequence ID" value="OAA56262.1"/>
    <property type="molecule type" value="Genomic_DNA"/>
</dbReference>
<gene>
    <name evidence="3" type="ORF">SPI_07873</name>
</gene>
<evidence type="ECO:0000313" key="4">
    <source>
        <dbReference type="Proteomes" id="UP000076874"/>
    </source>
</evidence>
<comment type="caution">
    <text evidence="3">The sequence shown here is derived from an EMBL/GenBank/DDBJ whole genome shotgun (WGS) entry which is preliminary data.</text>
</comment>
<dbReference type="OrthoDB" id="64477at2759"/>
<evidence type="ECO:0000313" key="3">
    <source>
        <dbReference type="EMBL" id="OAA56262.1"/>
    </source>
</evidence>
<accession>A0A167P3W5</accession>
<evidence type="ECO:0000256" key="1">
    <source>
        <dbReference type="SAM" id="MobiDB-lite"/>
    </source>
</evidence>
<feature type="region of interest" description="Disordered" evidence="1">
    <location>
        <begin position="112"/>
        <end position="140"/>
    </location>
</feature>
<evidence type="ECO:0000259" key="2">
    <source>
        <dbReference type="Pfam" id="PF13302"/>
    </source>
</evidence>
<sequence>MSAPAEAPVASDAEPPTPDTPLYTINTPRLILRSPVPADADAVSALFADEANFPFDPPQQPTPTPADYRKRFARWHAAAIRGESAFMVVERREDGTIIGFGGWNGFEYQPAAAEKTEEDEVSRNGDDKPAAGDGATTPQIRVGDTGIVIDHRHWRSGYAREAFCATVESGFTEQGLARVVLDTAKENYVWRTFMRDGLGLAANERTRPSGRKKDDWEYAYAFDQAEWEAAKQALRAQGKWPL</sequence>
<keyword evidence="3" id="KW-0012">Acyltransferase</keyword>
<keyword evidence="4" id="KW-1185">Reference proteome</keyword>
<feature type="domain" description="N-acetyltransferase" evidence="2">
    <location>
        <begin position="29"/>
        <end position="188"/>
    </location>
</feature>
<dbReference type="Proteomes" id="UP000076874">
    <property type="component" value="Unassembled WGS sequence"/>
</dbReference>
<name>A0A167P3W5_9HYPO</name>
<proteinExistence type="predicted"/>
<dbReference type="PANTHER" id="PTHR43792">
    <property type="entry name" value="GNAT FAMILY, PUTATIVE (AFU_ORTHOLOGUE AFUA_3G00765)-RELATED-RELATED"/>
    <property type="match status" value="1"/>
</dbReference>
<protein>
    <submittedName>
        <fullName evidence="3">Acyl-CoA N-acyltransferase</fullName>
    </submittedName>
</protein>
<dbReference type="PANTHER" id="PTHR43792:SF1">
    <property type="entry name" value="N-ACETYLTRANSFERASE DOMAIN-CONTAINING PROTEIN"/>
    <property type="match status" value="1"/>
</dbReference>
<dbReference type="Pfam" id="PF13302">
    <property type="entry name" value="Acetyltransf_3"/>
    <property type="match status" value="1"/>
</dbReference>
<dbReference type="InterPro" id="IPR000182">
    <property type="entry name" value="GNAT_dom"/>
</dbReference>
<reference evidence="3 4" key="1">
    <citation type="journal article" date="2016" name="Genome Biol. Evol.">
        <title>Divergent and convergent evolution of fungal pathogenicity.</title>
        <authorList>
            <person name="Shang Y."/>
            <person name="Xiao G."/>
            <person name="Zheng P."/>
            <person name="Cen K."/>
            <person name="Zhan S."/>
            <person name="Wang C."/>
        </authorList>
    </citation>
    <scope>NUCLEOTIDE SEQUENCE [LARGE SCALE GENOMIC DNA]</scope>
    <source>
        <strain evidence="3 4">RCEF 264</strain>
    </source>
</reference>
<feature type="region of interest" description="Disordered" evidence="1">
    <location>
        <begin position="1"/>
        <end position="22"/>
    </location>
</feature>
<dbReference type="Gene3D" id="3.40.630.30">
    <property type="match status" value="1"/>
</dbReference>
<dbReference type="AlphaFoldDB" id="A0A167P3W5"/>
<dbReference type="InterPro" id="IPR051531">
    <property type="entry name" value="N-acetyltransferase"/>
</dbReference>